<dbReference type="InterPro" id="IPR013083">
    <property type="entry name" value="Znf_RING/FYVE/PHD"/>
</dbReference>
<dbReference type="InterPro" id="IPR008395">
    <property type="entry name" value="Agenet-like_dom"/>
</dbReference>
<dbReference type="Pfam" id="PF23209">
    <property type="entry name" value="IDM1_C"/>
    <property type="match status" value="1"/>
</dbReference>
<evidence type="ECO:0000313" key="11">
    <source>
        <dbReference type="RefSeq" id="XP_048333888.2"/>
    </source>
</evidence>
<dbReference type="InterPro" id="IPR000182">
    <property type="entry name" value="GNAT_dom"/>
</dbReference>
<dbReference type="Gene3D" id="3.40.630.30">
    <property type="match status" value="1"/>
</dbReference>
<dbReference type="SMART" id="SM00249">
    <property type="entry name" value="PHD"/>
    <property type="match status" value="2"/>
</dbReference>
<feature type="region of interest" description="Disordered" evidence="7">
    <location>
        <begin position="1"/>
        <end position="35"/>
    </location>
</feature>
<evidence type="ECO:0000256" key="7">
    <source>
        <dbReference type="SAM" id="MobiDB-lite"/>
    </source>
</evidence>
<dbReference type="CDD" id="cd20405">
    <property type="entry name" value="Tudor_Agenet_AtDUF_rpt1_3"/>
    <property type="match status" value="1"/>
</dbReference>
<dbReference type="GeneID" id="107406307"/>
<keyword evidence="3 6" id="KW-0863">Zinc-finger</keyword>
<dbReference type="Gene3D" id="3.30.40.10">
    <property type="entry name" value="Zinc/RING finger domain, C3HC4 (zinc finger)"/>
    <property type="match status" value="2"/>
</dbReference>
<dbReference type="InterPro" id="IPR056511">
    <property type="entry name" value="IDM1_C"/>
</dbReference>
<dbReference type="InterPro" id="IPR054292">
    <property type="entry name" value="DUF7028"/>
</dbReference>
<keyword evidence="2" id="KW-0479">Metal-binding</keyword>
<evidence type="ECO:0000259" key="9">
    <source>
        <dbReference type="PROSITE" id="PS51186"/>
    </source>
</evidence>
<feature type="compositionally biased region" description="Basic and acidic residues" evidence="7">
    <location>
        <begin position="518"/>
        <end position="531"/>
    </location>
</feature>
<dbReference type="PANTHER" id="PTHR46309:SF12">
    <property type="entry name" value="GB|AAC80581.1"/>
    <property type="match status" value="1"/>
</dbReference>
<dbReference type="InterPro" id="IPR014002">
    <property type="entry name" value="Agenet_dom_plant"/>
</dbReference>
<keyword evidence="5" id="KW-0539">Nucleus</keyword>
<evidence type="ECO:0000256" key="4">
    <source>
        <dbReference type="ARBA" id="ARBA00022833"/>
    </source>
</evidence>
<feature type="compositionally biased region" description="Polar residues" evidence="7">
    <location>
        <begin position="532"/>
        <end position="549"/>
    </location>
</feature>
<dbReference type="InterPro" id="IPR019787">
    <property type="entry name" value="Znf_PHD-finger"/>
</dbReference>
<dbReference type="SUPFAM" id="SSF57903">
    <property type="entry name" value="FYVE/PHD zinc finger"/>
    <property type="match status" value="2"/>
</dbReference>
<organism evidence="10 11">
    <name type="scientific">Ziziphus jujuba</name>
    <name type="common">Chinese jujube</name>
    <name type="synonym">Ziziphus sativa</name>
    <dbReference type="NCBI Taxonomy" id="326968"/>
    <lineage>
        <taxon>Eukaryota</taxon>
        <taxon>Viridiplantae</taxon>
        <taxon>Streptophyta</taxon>
        <taxon>Embryophyta</taxon>
        <taxon>Tracheophyta</taxon>
        <taxon>Spermatophyta</taxon>
        <taxon>Magnoliopsida</taxon>
        <taxon>eudicotyledons</taxon>
        <taxon>Gunneridae</taxon>
        <taxon>Pentapetalae</taxon>
        <taxon>rosids</taxon>
        <taxon>fabids</taxon>
        <taxon>Rosales</taxon>
        <taxon>Rhamnaceae</taxon>
        <taxon>Paliureae</taxon>
        <taxon>Ziziphus</taxon>
    </lineage>
</organism>
<evidence type="ECO:0000256" key="1">
    <source>
        <dbReference type="ARBA" id="ARBA00004123"/>
    </source>
</evidence>
<dbReference type="RefSeq" id="XP_048333888.2">
    <property type="nucleotide sequence ID" value="XM_048477931.2"/>
</dbReference>
<dbReference type="Pfam" id="PF05641">
    <property type="entry name" value="Agenet"/>
    <property type="match status" value="1"/>
</dbReference>
<feature type="domain" description="PHD-type" evidence="8">
    <location>
        <begin position="923"/>
        <end position="968"/>
    </location>
</feature>
<accession>A0ABM3IR86</accession>
<feature type="compositionally biased region" description="Low complexity" evidence="7">
    <location>
        <begin position="11"/>
        <end position="22"/>
    </location>
</feature>
<dbReference type="SMART" id="SM00743">
    <property type="entry name" value="Agenet"/>
    <property type="match status" value="2"/>
</dbReference>
<dbReference type="PROSITE" id="PS51186">
    <property type="entry name" value="GNAT"/>
    <property type="match status" value="1"/>
</dbReference>
<comment type="subcellular location">
    <subcellularLocation>
        <location evidence="1">Nucleus</location>
    </subcellularLocation>
</comment>
<gene>
    <name evidence="11" type="primary">LOC107406307</name>
</gene>
<feature type="region of interest" description="Disordered" evidence="7">
    <location>
        <begin position="513"/>
        <end position="549"/>
    </location>
</feature>
<reference evidence="11" key="1">
    <citation type="submission" date="2025-08" db="UniProtKB">
        <authorList>
            <consortium name="RefSeq"/>
        </authorList>
    </citation>
    <scope>IDENTIFICATION</scope>
    <source>
        <tissue evidence="11">Seedling</tissue>
    </source>
</reference>
<evidence type="ECO:0000313" key="10">
    <source>
        <dbReference type="Proteomes" id="UP001652623"/>
    </source>
</evidence>
<keyword evidence="10" id="KW-1185">Reference proteome</keyword>
<name>A0ABM3IR86_ZIZJJ</name>
<dbReference type="PROSITE" id="PS50016">
    <property type="entry name" value="ZF_PHD_2"/>
    <property type="match status" value="1"/>
</dbReference>
<proteinExistence type="predicted"/>
<evidence type="ECO:0000256" key="2">
    <source>
        <dbReference type="ARBA" id="ARBA00022723"/>
    </source>
</evidence>
<dbReference type="PANTHER" id="PTHR46309">
    <property type="entry name" value="PHD FINGER PROTEIN 12"/>
    <property type="match status" value="1"/>
</dbReference>
<evidence type="ECO:0000256" key="5">
    <source>
        <dbReference type="ARBA" id="ARBA00023242"/>
    </source>
</evidence>
<dbReference type="SUPFAM" id="SSF55729">
    <property type="entry name" value="Acyl-CoA N-acyltransferases (Nat)"/>
    <property type="match status" value="1"/>
</dbReference>
<dbReference type="InterPro" id="IPR001965">
    <property type="entry name" value="Znf_PHD"/>
</dbReference>
<dbReference type="InterPro" id="IPR011011">
    <property type="entry name" value="Znf_FYVE_PHD"/>
</dbReference>
<feature type="compositionally biased region" description="Basic residues" evidence="7">
    <location>
        <begin position="23"/>
        <end position="35"/>
    </location>
</feature>
<dbReference type="Pfam" id="PF22970">
    <property type="entry name" value="DUF7028"/>
    <property type="match status" value="2"/>
</dbReference>
<feature type="domain" description="N-acetyltransferase" evidence="9">
    <location>
        <begin position="1064"/>
        <end position="1223"/>
    </location>
</feature>
<evidence type="ECO:0000256" key="6">
    <source>
        <dbReference type="PROSITE-ProRule" id="PRU00146"/>
    </source>
</evidence>
<dbReference type="Proteomes" id="UP001652623">
    <property type="component" value="Chromosome 3"/>
</dbReference>
<protein>
    <submittedName>
        <fullName evidence="11">Uncharacterized protein LOC107406307 isoform X1</fullName>
    </submittedName>
</protein>
<dbReference type="Pfam" id="PF16135">
    <property type="entry name" value="TDBD"/>
    <property type="match status" value="1"/>
</dbReference>
<evidence type="ECO:0000256" key="3">
    <source>
        <dbReference type="ARBA" id="ARBA00022771"/>
    </source>
</evidence>
<dbReference type="InterPro" id="IPR042163">
    <property type="entry name" value="PHF12"/>
</dbReference>
<dbReference type="Pfam" id="PF00628">
    <property type="entry name" value="PHD"/>
    <property type="match status" value="1"/>
</dbReference>
<sequence>MALLELHQQNPHSSSSSSPPSSRRTRKRKRKHHPKRLLLHQRVEVRSEEDGFLGSWHSGTVILCDKQGHRHVKYDHLLADDESDNLVVVVSVSPILNGIDSGCRKGSEYRGNIRPLPPPVECTKWCLQYGLCVDVYYKEAWWEGVIFDHNDGSEERKVFFPDLGDELKIGIDTLRITQDWNEVTENWQQRGTWIFLELIEQYRQEKYLAVSAEQMWYDVREKDGFKSLREWTSTIRDLWEELVLEVIDDNLKIAVKELVLKVSECFLLENHLALQLTQTAANVNMDPEEELVESYSNNPIDNLLNGYGVIDHEAIEKNVLDFSAGVIAVPLKSCDLPSDPSSLEMGMYKLISGMECDGRTTNYMTDATTSDQDKGMCVQPQALSASPSKLDGISSAVSFPHGEGLSNNNAKDPKFSTRKSRLNWVPVSSKVEFCPNVVDQYYSLYSRRVSLKLQRSIQTDVWKHLLYIGWKIEYVKDKNHNKLRYRYTSPDGKCYDSLFQVCKRLKSTRDLVSSIPQGDEKSSHASSDEKLSSPQLEGPQGSQDPDSCSQNVVSPYSRMVVKPKCCPQAVFDYYLHELEKSCKKDVKNMKLKAMRHLCSLGWLFWSSNMGQKNELCCESPTGVMYGSLEAACKDYMDGYFNSKSAGSICRPIKSINFSGSHLTSNEPSSAANRVNFQENLGLPIALSKKISGESSCVVNLFKHMDLREVKRLGKIRWKRNDDLLDDEPLILQMQTNLFAINGLKDDGKNGLKGDGKLGHQKDQIAPLPNLKRRKTRGALSKLGDGIDDNQPTHVLSSKCMQQVVLPTSSCHNPQTILSWLLYKKVVSPRKKVSYHIRKDSNPMAQGRITAEGVKCNCCKKVFTLSSFEVHAGSTCKRPASNIYLEDGRSLLDCLIQMIGNCKQSFKTEPHNGLKGNWLQGESDYICSICHYGGELILCDQCPSSYHKNCLGLKEIPDGDWFCRSCCCGACGQSKLQDDSEQALDGSFLTCGQCERKYHIRCMGNRQVAKIESYPTGNWFCRKKCKKIFLGLQNLLGKPMPVVTENLTWSLLKPVKAHNCETIAPDIDALTENLNKLIVALGVLHECFEPVKEPHTRRDLVEDVVFSRESYLNRLNFKGFYTVILEKKGELITVGTVRVHGKVAEIPLIGTRFQYRRLGMCCILMNELEKKLAELGVKRLVLPATPTMLNTWTSSFGFSRMTASERLQFLDYTFLDFPDSIMCQKLLVKNP</sequence>
<dbReference type="InterPro" id="IPR016181">
    <property type="entry name" value="Acyl_CoA_acyltransferase"/>
</dbReference>
<evidence type="ECO:0000259" key="8">
    <source>
        <dbReference type="PROSITE" id="PS50016"/>
    </source>
</evidence>
<dbReference type="InterPro" id="IPR032308">
    <property type="entry name" value="TDBD"/>
</dbReference>
<keyword evidence="4" id="KW-0862">Zinc</keyword>